<name>A0ABV6L2Z2_9SPHI</name>
<gene>
    <name evidence="2" type="ORF">ACFFGT_06625</name>
</gene>
<reference evidence="2 3" key="1">
    <citation type="submission" date="2024-09" db="EMBL/GenBank/DDBJ databases">
        <authorList>
            <person name="Sun Q."/>
            <person name="Mori K."/>
        </authorList>
    </citation>
    <scope>NUCLEOTIDE SEQUENCE [LARGE SCALE GENOMIC DNA]</scope>
    <source>
        <strain evidence="2 3">NCAIM B.02415</strain>
    </source>
</reference>
<proteinExistence type="predicted"/>
<organism evidence="2 3">
    <name type="scientific">Mucilaginibacter angelicae</name>
    <dbReference type="NCBI Taxonomy" id="869718"/>
    <lineage>
        <taxon>Bacteria</taxon>
        <taxon>Pseudomonadati</taxon>
        <taxon>Bacteroidota</taxon>
        <taxon>Sphingobacteriia</taxon>
        <taxon>Sphingobacteriales</taxon>
        <taxon>Sphingobacteriaceae</taxon>
        <taxon>Mucilaginibacter</taxon>
    </lineage>
</organism>
<dbReference type="PROSITE" id="PS51257">
    <property type="entry name" value="PROKAR_LIPOPROTEIN"/>
    <property type="match status" value="1"/>
</dbReference>
<keyword evidence="3" id="KW-1185">Reference proteome</keyword>
<sequence>MKNLKPILLLLLLSSLLTACKKDNKIMPETHEKPDPLELATDSGSYTLNGKVYTLQSSGNMRVLNADPNLKVDSVINRATYISGNKDSVFFARTYAMSKVNGAGLMEISFFKKYSKKEMNKNPLGLYVPIDLLDLIHVGKYDFQVDYTRVNAHNGVAIDLFGNGQTFSNRSLAEPTQIKQESENGTHFEVTTFKSLKSGGILLEAKFDAVIFDNDEMPQKVTNGYIRMKIL</sequence>
<protein>
    <recommendedName>
        <fullName evidence="4">NigD-like protein</fullName>
    </recommendedName>
</protein>
<evidence type="ECO:0000313" key="3">
    <source>
        <dbReference type="Proteomes" id="UP001589828"/>
    </source>
</evidence>
<dbReference type="RefSeq" id="WP_377021725.1">
    <property type="nucleotide sequence ID" value="NZ_JBHLTS010000018.1"/>
</dbReference>
<evidence type="ECO:0008006" key="4">
    <source>
        <dbReference type="Google" id="ProtNLM"/>
    </source>
</evidence>
<keyword evidence="1" id="KW-0732">Signal</keyword>
<feature type="signal peptide" evidence="1">
    <location>
        <begin position="1"/>
        <end position="21"/>
    </location>
</feature>
<evidence type="ECO:0000256" key="1">
    <source>
        <dbReference type="SAM" id="SignalP"/>
    </source>
</evidence>
<accession>A0ABV6L2Z2</accession>
<comment type="caution">
    <text evidence="2">The sequence shown here is derived from an EMBL/GenBank/DDBJ whole genome shotgun (WGS) entry which is preliminary data.</text>
</comment>
<dbReference type="Proteomes" id="UP001589828">
    <property type="component" value="Unassembled WGS sequence"/>
</dbReference>
<dbReference type="EMBL" id="JBHLTS010000018">
    <property type="protein sequence ID" value="MFC0513864.1"/>
    <property type="molecule type" value="Genomic_DNA"/>
</dbReference>
<feature type="chain" id="PRO_5046201491" description="NigD-like protein" evidence="1">
    <location>
        <begin position="22"/>
        <end position="231"/>
    </location>
</feature>
<evidence type="ECO:0000313" key="2">
    <source>
        <dbReference type="EMBL" id="MFC0513864.1"/>
    </source>
</evidence>